<dbReference type="EMBL" id="BROD01000001">
    <property type="protein sequence ID" value="GKX68225.1"/>
    <property type="molecule type" value="Genomic_DNA"/>
</dbReference>
<accession>A0ACB5RGL5</accession>
<evidence type="ECO:0000313" key="2">
    <source>
        <dbReference type="Proteomes" id="UP001058074"/>
    </source>
</evidence>
<reference evidence="1" key="1">
    <citation type="journal article" date="2025" name="Int. J. Syst. Evol. Microbiol.">
        <title>Inconstantimicrobium mannanitabidum sp. nov., a novel member of the family Clostridiaceae isolated from anoxic soil under the treatment of reductive soil disinfestation.</title>
        <authorList>
            <person name="Ueki A."/>
            <person name="Tonouchi A."/>
            <person name="Honma S."/>
            <person name="Kaku N."/>
            <person name="Ueki K."/>
        </authorList>
    </citation>
    <scope>NUCLEOTIDE SEQUENCE</scope>
    <source>
        <strain evidence="1">TW13</strain>
    </source>
</reference>
<dbReference type="Proteomes" id="UP001058074">
    <property type="component" value="Unassembled WGS sequence"/>
</dbReference>
<name>A0ACB5RGL5_9CLOT</name>
<proteinExistence type="predicted"/>
<protein>
    <submittedName>
        <fullName evidence="1">FMN-binding domain-containing protein</fullName>
    </submittedName>
</protein>
<evidence type="ECO:0000313" key="1">
    <source>
        <dbReference type="EMBL" id="GKX68225.1"/>
    </source>
</evidence>
<sequence>MKKKYLIMIAILVTVSSSLGCQSKNVAEGEKNKYKNGTYEAKTDAGTEGFHSEATLKISNNKISDVQWKIVDQNGRVFDKTYEEVYPNSALYQQQCRSDYKGAITYGPKLIQTQDIDKVDAVSGATWSYNKFVEVVSKALDKAEK</sequence>
<organism evidence="1 2">
    <name type="scientific">Inconstantimicrobium mannanitabidum</name>
    <dbReference type="NCBI Taxonomy" id="1604901"/>
    <lineage>
        <taxon>Bacteria</taxon>
        <taxon>Bacillati</taxon>
        <taxon>Bacillota</taxon>
        <taxon>Clostridia</taxon>
        <taxon>Eubacteriales</taxon>
        <taxon>Clostridiaceae</taxon>
        <taxon>Inconstantimicrobium</taxon>
    </lineage>
</organism>
<keyword evidence="2" id="KW-1185">Reference proteome</keyword>
<comment type="caution">
    <text evidence="1">The sequence shown here is derived from an EMBL/GenBank/DDBJ whole genome shotgun (WGS) entry which is preliminary data.</text>
</comment>
<gene>
    <name evidence="1" type="ORF">rsdtw13_34830</name>
</gene>